<evidence type="ECO:0000256" key="4">
    <source>
        <dbReference type="ARBA" id="ARBA00019280"/>
    </source>
</evidence>
<dbReference type="PANTHER" id="PTHR11848">
    <property type="entry name" value="TGF-BETA FAMILY"/>
    <property type="match status" value="1"/>
</dbReference>
<evidence type="ECO:0000256" key="11">
    <source>
        <dbReference type="SAM" id="MobiDB-lite"/>
    </source>
</evidence>
<comment type="subcellular location">
    <subcellularLocation>
        <location evidence="2">Secreted</location>
    </subcellularLocation>
</comment>
<dbReference type="Pfam" id="PF00019">
    <property type="entry name" value="TGF_beta"/>
    <property type="match status" value="1"/>
</dbReference>
<dbReference type="PROSITE" id="PS51362">
    <property type="entry name" value="TGF_BETA_2"/>
    <property type="match status" value="1"/>
</dbReference>
<accession>A0A8C6SI10</accession>
<organism evidence="14 15">
    <name type="scientific">Neogobius melanostomus</name>
    <name type="common">round goby</name>
    <dbReference type="NCBI Taxonomy" id="47308"/>
    <lineage>
        <taxon>Eukaryota</taxon>
        <taxon>Metazoa</taxon>
        <taxon>Chordata</taxon>
        <taxon>Craniata</taxon>
        <taxon>Vertebrata</taxon>
        <taxon>Euteleostomi</taxon>
        <taxon>Actinopterygii</taxon>
        <taxon>Neopterygii</taxon>
        <taxon>Teleostei</taxon>
        <taxon>Neoteleostei</taxon>
        <taxon>Acanthomorphata</taxon>
        <taxon>Gobiaria</taxon>
        <taxon>Gobiiformes</taxon>
        <taxon>Gobioidei</taxon>
        <taxon>Gobiidae</taxon>
        <taxon>Benthophilinae</taxon>
        <taxon>Neogobiini</taxon>
        <taxon>Neogobius</taxon>
    </lineage>
</organism>
<dbReference type="SUPFAM" id="SSF57501">
    <property type="entry name" value="Cystine-knot cytokines"/>
    <property type="match status" value="1"/>
</dbReference>
<dbReference type="PIRSF" id="PIRSF037328">
    <property type="entry name" value="Inhibin_alpha_subunit"/>
    <property type="match status" value="1"/>
</dbReference>
<evidence type="ECO:0000259" key="13">
    <source>
        <dbReference type="PROSITE" id="PS51362"/>
    </source>
</evidence>
<proteinExistence type="inferred from homology"/>
<reference evidence="14" key="1">
    <citation type="submission" date="2025-08" db="UniProtKB">
        <authorList>
            <consortium name="Ensembl"/>
        </authorList>
    </citation>
    <scope>IDENTIFICATION</scope>
</reference>
<keyword evidence="9" id="KW-0372">Hormone</keyword>
<dbReference type="SMART" id="SM00204">
    <property type="entry name" value="TGFB"/>
    <property type="match status" value="1"/>
</dbReference>
<dbReference type="GO" id="GO:0005179">
    <property type="term" value="F:hormone activity"/>
    <property type="evidence" value="ECO:0007669"/>
    <property type="project" value="UniProtKB-KW"/>
</dbReference>
<keyword evidence="5 9" id="KW-0964">Secreted</keyword>
<name>A0A8C6SI10_9GOBI</name>
<keyword evidence="12" id="KW-0472">Membrane</keyword>
<evidence type="ECO:0000256" key="3">
    <source>
        <dbReference type="ARBA" id="ARBA00006656"/>
    </source>
</evidence>
<dbReference type="AlphaFoldDB" id="A0A8C6SI10"/>
<evidence type="ECO:0000256" key="9">
    <source>
        <dbReference type="PIRNR" id="PIRNR037328"/>
    </source>
</evidence>
<feature type="domain" description="TGF-beta family profile" evidence="13">
    <location>
        <begin position="227"/>
        <end position="342"/>
    </location>
</feature>
<evidence type="ECO:0000313" key="14">
    <source>
        <dbReference type="Ensembl" id="ENSNMLP00000005538.1"/>
    </source>
</evidence>
<comment type="similarity">
    <text evidence="3 10">Belongs to the TGF-beta family.</text>
</comment>
<evidence type="ECO:0000256" key="7">
    <source>
        <dbReference type="ARBA" id="ARBA00022729"/>
    </source>
</evidence>
<evidence type="ECO:0000313" key="15">
    <source>
        <dbReference type="Proteomes" id="UP000694523"/>
    </source>
</evidence>
<keyword evidence="15" id="KW-1185">Reference proteome</keyword>
<keyword evidence="7" id="KW-0732">Signal</keyword>
<keyword evidence="6" id="KW-0165">Cleavage on pair of basic residues</keyword>
<feature type="region of interest" description="Disordered" evidence="11">
    <location>
        <begin position="68"/>
        <end position="94"/>
    </location>
</feature>
<dbReference type="GO" id="GO:0005125">
    <property type="term" value="F:cytokine activity"/>
    <property type="evidence" value="ECO:0007669"/>
    <property type="project" value="TreeGrafter"/>
</dbReference>
<evidence type="ECO:0000256" key="2">
    <source>
        <dbReference type="ARBA" id="ARBA00004613"/>
    </source>
</evidence>
<dbReference type="InterPro" id="IPR029034">
    <property type="entry name" value="Cystine-knot_cytokine"/>
</dbReference>
<sequence>MLLHKTYITSCFFWSTTMFLLLFGLLWSSGQGQGAAAEHLTGEELTSWVKLKVLEGLGVEEPPEVRAVPDEERRNLGRSVSQRRAQRADHGSEGQEAMQIILFTNPSCATSVPGRPSSGPLTFHFQPSVHHRVTSAQLWFFSGVGLPLNSSGPVSMLTSGQQRLLLASAGPSRRSRDGWSTYNLNRGALESMGEGPFWLQVHCSECQCFSDAAKTPFLNLMVQNRKRKPRSASLPWSPSVVDLLQRPSQEAHGDCNRAHVQVSFEELGWDSWIVHPKTLTFYYCHGNCSSPDRAAASLGVTQCCAPVPGSMRSIRITTTSDGGYSFKYETLPNIMPEECACI</sequence>
<evidence type="ECO:0000256" key="6">
    <source>
        <dbReference type="ARBA" id="ARBA00022685"/>
    </source>
</evidence>
<evidence type="ECO:0000256" key="5">
    <source>
        <dbReference type="ARBA" id="ARBA00022525"/>
    </source>
</evidence>
<dbReference type="Proteomes" id="UP000694523">
    <property type="component" value="Unplaced"/>
</dbReference>
<reference evidence="14" key="2">
    <citation type="submission" date="2025-09" db="UniProtKB">
        <authorList>
            <consortium name="Ensembl"/>
        </authorList>
    </citation>
    <scope>IDENTIFICATION</scope>
</reference>
<keyword evidence="9 10" id="KW-0339">Growth factor</keyword>
<dbReference type="GO" id="GO:0005615">
    <property type="term" value="C:extracellular space"/>
    <property type="evidence" value="ECO:0007669"/>
    <property type="project" value="TreeGrafter"/>
</dbReference>
<dbReference type="Ensembl" id="ENSNMLT00000006369.1">
    <property type="protein sequence ID" value="ENSNMLP00000005538.1"/>
    <property type="gene ID" value="ENSNMLG00000004070.1"/>
</dbReference>
<dbReference type="PRINTS" id="PR00669">
    <property type="entry name" value="INHIBINA"/>
</dbReference>
<dbReference type="GO" id="GO:0008083">
    <property type="term" value="F:growth factor activity"/>
    <property type="evidence" value="ECO:0007669"/>
    <property type="project" value="UniProtKB-KW"/>
</dbReference>
<keyword evidence="12" id="KW-1133">Transmembrane helix</keyword>
<dbReference type="InterPro" id="IPR001839">
    <property type="entry name" value="TGF-b_C"/>
</dbReference>
<evidence type="ECO:0000256" key="10">
    <source>
        <dbReference type="RuleBase" id="RU000354"/>
    </source>
</evidence>
<evidence type="ECO:0000256" key="8">
    <source>
        <dbReference type="ARBA" id="ARBA00023180"/>
    </source>
</evidence>
<keyword evidence="8" id="KW-0325">Glycoprotein</keyword>
<evidence type="ECO:0000256" key="12">
    <source>
        <dbReference type="SAM" id="Phobius"/>
    </source>
</evidence>
<keyword evidence="12" id="KW-0812">Transmembrane</keyword>
<dbReference type="InterPro" id="IPR015615">
    <property type="entry name" value="TGF-beta-rel"/>
</dbReference>
<comment type="function">
    <text evidence="1">Inhibins and activins inhibit and activate, respectively, the secretion of follitropin by the pituitary gland. Inhibins/activins are involved in regulating a number of diverse functions such as hypothalamic and pituitary hormone secretion, gonadal hormone secretion, germ cell development and maturation, erythroid differentiation, insulin secretion, nerve cell survival, embryonic axial development or bone growth, depending on their subunit composition. Inhibins appear to oppose the functions of activins.</text>
</comment>
<dbReference type="InterPro" id="IPR017175">
    <property type="entry name" value="Inhibin_asu"/>
</dbReference>
<evidence type="ECO:0000256" key="1">
    <source>
        <dbReference type="ARBA" id="ARBA00002588"/>
    </source>
</evidence>
<feature type="transmembrane region" description="Helical" evidence="12">
    <location>
        <begin position="7"/>
        <end position="27"/>
    </location>
</feature>
<dbReference type="PANTHER" id="PTHR11848:SF117">
    <property type="entry name" value="INHIBIN ALPHA CHAIN"/>
    <property type="match status" value="1"/>
</dbReference>
<dbReference type="Gene3D" id="2.10.90.10">
    <property type="entry name" value="Cystine-knot cytokines"/>
    <property type="match status" value="1"/>
</dbReference>
<protein>
    <recommendedName>
        <fullName evidence="4 9">Inhibin alpha chain</fullName>
    </recommendedName>
</protein>